<keyword evidence="2" id="KW-0472">Membrane</keyword>
<dbReference type="AlphaFoldDB" id="A0A163M8P1"/>
<keyword evidence="4" id="KW-1185">Reference proteome</keyword>
<reference evidence="3 4" key="1">
    <citation type="journal article" date="2016" name="Sci. Rep.">
        <title>Draft genome sequencing and secretome analysis of fungal phytopathogen Ascochyta rabiei provides insight into the necrotrophic effector repertoire.</title>
        <authorList>
            <person name="Verma S."/>
            <person name="Gazara R.K."/>
            <person name="Nizam S."/>
            <person name="Parween S."/>
            <person name="Chattopadhyay D."/>
            <person name="Verma P.K."/>
        </authorList>
    </citation>
    <scope>NUCLEOTIDE SEQUENCE [LARGE SCALE GENOMIC DNA]</scope>
    <source>
        <strain evidence="3 4">ArDII</strain>
    </source>
</reference>
<keyword evidence="2" id="KW-1133">Transmembrane helix</keyword>
<gene>
    <name evidence="3" type="ORF">ST47_g368</name>
</gene>
<feature type="compositionally biased region" description="Acidic residues" evidence="1">
    <location>
        <begin position="146"/>
        <end position="171"/>
    </location>
</feature>
<evidence type="ECO:0000313" key="3">
    <source>
        <dbReference type="EMBL" id="KZM28497.1"/>
    </source>
</evidence>
<feature type="compositionally biased region" description="Basic and acidic residues" evidence="1">
    <location>
        <begin position="89"/>
        <end position="103"/>
    </location>
</feature>
<evidence type="ECO:0000256" key="1">
    <source>
        <dbReference type="SAM" id="MobiDB-lite"/>
    </source>
</evidence>
<feature type="transmembrane region" description="Helical" evidence="2">
    <location>
        <begin position="24"/>
        <end position="44"/>
    </location>
</feature>
<accession>A0A163M8P1</accession>
<protein>
    <submittedName>
        <fullName evidence="3">Uncharacterized protein</fullName>
    </submittedName>
</protein>
<dbReference type="EMBL" id="JYNV01000015">
    <property type="protein sequence ID" value="KZM28497.1"/>
    <property type="molecule type" value="Genomic_DNA"/>
</dbReference>
<name>A0A163M8P1_DIDRA</name>
<proteinExistence type="predicted"/>
<feature type="region of interest" description="Disordered" evidence="1">
    <location>
        <begin position="116"/>
        <end position="176"/>
    </location>
</feature>
<dbReference type="OrthoDB" id="10478065at2759"/>
<evidence type="ECO:0000256" key="2">
    <source>
        <dbReference type="SAM" id="Phobius"/>
    </source>
</evidence>
<feature type="region of interest" description="Disordered" evidence="1">
    <location>
        <begin position="82"/>
        <end position="103"/>
    </location>
</feature>
<keyword evidence="2" id="KW-0812">Transmembrane</keyword>
<organism evidence="3 4">
    <name type="scientific">Didymella rabiei</name>
    <name type="common">Chickpea ascochyta blight fungus</name>
    <name type="synonym">Mycosphaerella rabiei</name>
    <dbReference type="NCBI Taxonomy" id="5454"/>
    <lineage>
        <taxon>Eukaryota</taxon>
        <taxon>Fungi</taxon>
        <taxon>Dikarya</taxon>
        <taxon>Ascomycota</taxon>
        <taxon>Pezizomycotina</taxon>
        <taxon>Dothideomycetes</taxon>
        <taxon>Pleosporomycetidae</taxon>
        <taxon>Pleosporales</taxon>
        <taxon>Pleosporineae</taxon>
        <taxon>Didymellaceae</taxon>
        <taxon>Ascochyta</taxon>
    </lineage>
</organism>
<comment type="caution">
    <text evidence="3">The sequence shown here is derived from an EMBL/GenBank/DDBJ whole genome shotgun (WGS) entry which is preliminary data.</text>
</comment>
<dbReference type="Proteomes" id="UP000076837">
    <property type="component" value="Unassembled WGS sequence"/>
</dbReference>
<feature type="compositionally biased region" description="Basic and acidic residues" evidence="1">
    <location>
        <begin position="136"/>
        <end position="145"/>
    </location>
</feature>
<sequence length="198" mass="22592">MYINYRHNGHSTHRSAFFISNEGFIILATTFGSILVFVTICLLAQHFIRSYHKDNSDYEIGPDLGAFRPLIGRRRSESYCTLPPASHDAFTRDRESRRMTRDERLRDNVAEVYRISTRRAGGGGSESSASSDSESEDGHRDARREEEEEEDESSGSDSDSSSDSDDDDGYEVADRQELVYMRRSALPKRVVVLRFYRG</sequence>
<evidence type="ECO:0000313" key="4">
    <source>
        <dbReference type="Proteomes" id="UP000076837"/>
    </source>
</evidence>